<name>A0A5N6KPI7_9ROSI</name>
<evidence type="ECO:0000256" key="1">
    <source>
        <dbReference type="ARBA" id="ARBA00093458"/>
    </source>
</evidence>
<gene>
    <name evidence="3" type="ORF">FH972_021510</name>
</gene>
<sequence>MTFYLKPAQNSGVKKSRSQNPLLRRSSSSNPFASSKRTKAGAKDGKPAKPASSKQDLWDEELEDHGLVTALATDQRLCDVPQYVKYIRDRMFDDIPDKAGMNSTRIAEVLNFQKNMPPITTRAHVHALSKSPTATEREMADLVRAGIVRRLEIPGRGRGSQAVGDCLVLADEWLRMVHGSSGLDSDLQGKYVKVLHGSKGAMTAEALSFTQAEATALTQAGFLTNPSALNASVMLRPDSATLGSLTSLASIASRTVSGSHAAVGGAGAIHDVGGSGSSLGNAGNRASQPHSATMTFTIPSIGVFLRLLTAAREHLVFLLSRSKYRHAPLDILRERWDGAVDSAGSSKESTTVSRAIVPAKTKKWKQFHGLRFQWILEECLGAGLIEVFETGSVGLGVRLAS</sequence>
<comment type="caution">
    <text evidence="3">The sequence shown here is derived from an EMBL/GenBank/DDBJ whole genome shotgun (WGS) entry which is preliminary data.</text>
</comment>
<reference evidence="3 4" key="1">
    <citation type="submission" date="2019-06" db="EMBL/GenBank/DDBJ databases">
        <title>A chromosomal-level reference genome of Carpinus fangiana (Coryloideae, Betulaceae).</title>
        <authorList>
            <person name="Yang X."/>
            <person name="Wang Z."/>
            <person name="Zhang L."/>
            <person name="Hao G."/>
            <person name="Liu J."/>
            <person name="Yang Y."/>
        </authorList>
    </citation>
    <scope>NUCLEOTIDE SEQUENCE [LARGE SCALE GENOMIC DNA]</scope>
    <source>
        <strain evidence="3">Cfa_2016G</strain>
        <tissue evidence="3">Leaf</tissue>
    </source>
</reference>
<dbReference type="Pfam" id="PF10494">
    <property type="entry name" value="Stk19"/>
    <property type="match status" value="1"/>
</dbReference>
<dbReference type="GO" id="GO:0046579">
    <property type="term" value="P:positive regulation of Ras protein signal transduction"/>
    <property type="evidence" value="ECO:0007669"/>
    <property type="project" value="TreeGrafter"/>
</dbReference>
<proteinExistence type="inferred from homology"/>
<dbReference type="PANTHER" id="PTHR15243">
    <property type="entry name" value="SERINE/THREONINE-PROTEIN KINASE 19"/>
    <property type="match status" value="1"/>
</dbReference>
<dbReference type="OrthoDB" id="3980126at2759"/>
<protein>
    <recommendedName>
        <fullName evidence="5">Serine-threonine protein kinase 19</fullName>
    </recommendedName>
</protein>
<keyword evidence="4" id="KW-1185">Reference proteome</keyword>
<evidence type="ECO:0008006" key="5">
    <source>
        <dbReference type="Google" id="ProtNLM"/>
    </source>
</evidence>
<evidence type="ECO:0000256" key="2">
    <source>
        <dbReference type="SAM" id="MobiDB-lite"/>
    </source>
</evidence>
<organism evidence="3 4">
    <name type="scientific">Carpinus fangiana</name>
    <dbReference type="NCBI Taxonomy" id="176857"/>
    <lineage>
        <taxon>Eukaryota</taxon>
        <taxon>Viridiplantae</taxon>
        <taxon>Streptophyta</taxon>
        <taxon>Embryophyta</taxon>
        <taxon>Tracheophyta</taxon>
        <taxon>Spermatophyta</taxon>
        <taxon>Magnoliopsida</taxon>
        <taxon>eudicotyledons</taxon>
        <taxon>Gunneridae</taxon>
        <taxon>Pentapetalae</taxon>
        <taxon>rosids</taxon>
        <taxon>fabids</taxon>
        <taxon>Fagales</taxon>
        <taxon>Betulaceae</taxon>
        <taxon>Carpinus</taxon>
    </lineage>
</organism>
<feature type="compositionally biased region" description="Low complexity" evidence="2">
    <location>
        <begin position="26"/>
        <end position="35"/>
    </location>
</feature>
<evidence type="ECO:0000313" key="4">
    <source>
        <dbReference type="Proteomes" id="UP000327013"/>
    </source>
</evidence>
<dbReference type="EMBL" id="VIBQ01000009">
    <property type="protein sequence ID" value="KAB8337208.1"/>
    <property type="molecule type" value="Genomic_DNA"/>
</dbReference>
<dbReference type="InterPro" id="IPR018865">
    <property type="entry name" value="STK19-like"/>
</dbReference>
<comment type="similarity">
    <text evidence="1">Belongs to the STK19 family.</text>
</comment>
<evidence type="ECO:0000313" key="3">
    <source>
        <dbReference type="EMBL" id="KAB8337208.1"/>
    </source>
</evidence>
<feature type="compositionally biased region" description="Polar residues" evidence="2">
    <location>
        <begin position="8"/>
        <end position="21"/>
    </location>
</feature>
<dbReference type="Proteomes" id="UP000327013">
    <property type="component" value="Unassembled WGS sequence"/>
</dbReference>
<feature type="region of interest" description="Disordered" evidence="2">
    <location>
        <begin position="1"/>
        <end position="56"/>
    </location>
</feature>
<dbReference type="PANTHER" id="PTHR15243:SF0">
    <property type="entry name" value="SERINE_THREONINE-PROTEIN KINASE 19"/>
    <property type="match status" value="1"/>
</dbReference>
<accession>A0A5N6KPI7</accession>
<dbReference type="AlphaFoldDB" id="A0A5N6KPI7"/>